<proteinExistence type="predicted"/>
<reference evidence="1" key="2">
    <citation type="submission" date="2021-02" db="EMBL/GenBank/DDBJ databases">
        <title>Aspergillus luchuensis mut. kawachii IFO 4304 genome sequence.</title>
        <authorList>
            <person name="Mori K."/>
            <person name="Kadooka C."/>
            <person name="Goto M."/>
            <person name="Futagami T."/>
        </authorList>
    </citation>
    <scope>NUCLEOTIDE SEQUENCE</scope>
    <source>
        <strain evidence="1">IFO 4308</strain>
    </source>
</reference>
<gene>
    <name evidence="1" type="ORF">AKAW2_11932A</name>
</gene>
<evidence type="ECO:0000313" key="2">
    <source>
        <dbReference type="Proteomes" id="UP000661280"/>
    </source>
</evidence>
<evidence type="ECO:0000313" key="1">
    <source>
        <dbReference type="EMBL" id="BCR94886.1"/>
    </source>
</evidence>
<dbReference type="GeneID" id="64956211"/>
<dbReference type="RefSeq" id="XP_041538652.1">
    <property type="nucleotide sequence ID" value="XM_041684471.1"/>
</dbReference>
<protein>
    <submittedName>
        <fullName evidence="1">Uncharacterized protein</fullName>
    </submittedName>
</protein>
<name>A0A7R8A814_ASPKA</name>
<keyword evidence="2" id="KW-1185">Reference proteome</keyword>
<dbReference type="AlphaFoldDB" id="A0A7R8A814"/>
<dbReference type="EMBL" id="AP024425">
    <property type="protein sequence ID" value="BCR94886.1"/>
    <property type="molecule type" value="Genomic_DNA"/>
</dbReference>
<dbReference type="Proteomes" id="UP000661280">
    <property type="component" value="Chromosome 1"/>
</dbReference>
<dbReference type="KEGG" id="aluc:AKAW2_11932A"/>
<organism evidence="1 2">
    <name type="scientific">Aspergillus kawachii</name>
    <name type="common">White koji mold</name>
    <name type="synonym">Aspergillus awamori var. kawachi</name>
    <dbReference type="NCBI Taxonomy" id="1069201"/>
    <lineage>
        <taxon>Eukaryota</taxon>
        <taxon>Fungi</taxon>
        <taxon>Dikarya</taxon>
        <taxon>Ascomycota</taxon>
        <taxon>Pezizomycotina</taxon>
        <taxon>Eurotiomycetes</taxon>
        <taxon>Eurotiomycetidae</taxon>
        <taxon>Eurotiales</taxon>
        <taxon>Aspergillaceae</taxon>
        <taxon>Aspergillus</taxon>
        <taxon>Aspergillus subgen. Circumdati</taxon>
    </lineage>
</organism>
<sequence length="111" mass="12363">MDCDREDDVGGRVLSFAFSGSAYSPNSPHLHTLVPATYQPPPYFCFCPSHSPFTSLDPFLSSQHPLPCRLLSITQLSVAFSTQLMTRRQPRVLAVRFPADGKSHSMQQTCF</sequence>
<reference evidence="1" key="1">
    <citation type="submission" date="2021-01" db="EMBL/GenBank/DDBJ databases">
        <authorList>
            <consortium name="Aspergillus luchuensis mut. kawachii IFO 4304 genome sequencing consortium"/>
            <person name="Kazuki M."/>
            <person name="Futagami T."/>
        </authorList>
    </citation>
    <scope>NUCLEOTIDE SEQUENCE</scope>
    <source>
        <strain evidence="1">IFO 4308</strain>
    </source>
</reference>
<accession>A0A7R8A814</accession>